<keyword evidence="2 7" id="KW-0479">Metal-binding</keyword>
<comment type="subunit">
    <text evidence="7">Homodimer.</text>
</comment>
<evidence type="ECO:0000256" key="2">
    <source>
        <dbReference type="ARBA" id="ARBA00022723"/>
    </source>
</evidence>
<evidence type="ECO:0000256" key="6">
    <source>
        <dbReference type="ARBA" id="ARBA00023080"/>
    </source>
</evidence>
<evidence type="ECO:0000313" key="10">
    <source>
        <dbReference type="Proteomes" id="UP001569151"/>
    </source>
</evidence>
<keyword evidence="3 7" id="KW-0547">Nucleotide-binding</keyword>
<comment type="function">
    <text evidence="7">Pyrophosphatase that catalyzes the hydrolysis of nucleoside triphosphates to their monophosphate derivatives, with a high preference for the non-canonical purine nucleotides XTP (xanthosine triphosphate), dITP (deoxyinosine triphosphate) and ITP. Seems to function as a house-cleaning enzyme that removes non-canonical purine nucleotides from the nucleotide pool, thus preventing their incorporation into DNA/RNA and avoiding chromosomal lesions.</text>
</comment>
<dbReference type="InterPro" id="IPR029001">
    <property type="entry name" value="ITPase-like_fam"/>
</dbReference>
<comment type="similarity">
    <text evidence="1 7 8">Belongs to the HAM1 NTPase family.</text>
</comment>
<dbReference type="InterPro" id="IPR020922">
    <property type="entry name" value="dITP/XTP_pyrophosphatase"/>
</dbReference>
<accession>A0ABV4MPS6</accession>
<keyword evidence="6 7" id="KW-0546">Nucleotide metabolism</keyword>
<feature type="binding site" evidence="7">
    <location>
        <position position="72"/>
    </location>
    <ligand>
        <name>substrate</name>
    </ligand>
</feature>
<protein>
    <recommendedName>
        <fullName evidence="7">dITP/XTP pyrophosphatase</fullName>
        <ecNumber evidence="7">3.6.1.66</ecNumber>
    </recommendedName>
    <alternativeName>
        <fullName evidence="7">Non-canonical purine NTP pyrophosphatase</fullName>
    </alternativeName>
    <alternativeName>
        <fullName evidence="7">Non-standard purine NTP pyrophosphatase</fullName>
    </alternativeName>
    <alternativeName>
        <fullName evidence="7">Nucleoside-triphosphate diphosphatase</fullName>
    </alternativeName>
    <alternativeName>
        <fullName evidence="7">Nucleoside-triphosphate pyrophosphatase</fullName>
        <shortName evidence="7">NTPase</shortName>
    </alternativeName>
</protein>
<evidence type="ECO:0000256" key="7">
    <source>
        <dbReference type="HAMAP-Rule" id="MF_01405"/>
    </source>
</evidence>
<keyword evidence="4 7" id="KW-0378">Hydrolase</keyword>
<evidence type="ECO:0000256" key="4">
    <source>
        <dbReference type="ARBA" id="ARBA00022801"/>
    </source>
</evidence>
<dbReference type="PANTHER" id="PTHR11067">
    <property type="entry name" value="INOSINE TRIPHOSPHATE PYROPHOSPHATASE/HAM1 PROTEIN"/>
    <property type="match status" value="1"/>
</dbReference>
<comment type="catalytic activity">
    <reaction evidence="7">
        <text>XTP + H2O = XMP + diphosphate + H(+)</text>
        <dbReference type="Rhea" id="RHEA:28610"/>
        <dbReference type="ChEBI" id="CHEBI:15377"/>
        <dbReference type="ChEBI" id="CHEBI:15378"/>
        <dbReference type="ChEBI" id="CHEBI:33019"/>
        <dbReference type="ChEBI" id="CHEBI:57464"/>
        <dbReference type="ChEBI" id="CHEBI:61314"/>
        <dbReference type="EC" id="3.6.1.66"/>
    </reaction>
</comment>
<dbReference type="EMBL" id="JBGOOS010000061">
    <property type="protein sequence ID" value="MEZ8211574.1"/>
    <property type="molecule type" value="Genomic_DNA"/>
</dbReference>
<dbReference type="RefSeq" id="WP_371720410.1">
    <property type="nucleotide sequence ID" value="NZ_JBGOOF010000055.1"/>
</dbReference>
<dbReference type="Proteomes" id="UP001569151">
    <property type="component" value="Unassembled WGS sequence"/>
</dbReference>
<comment type="cofactor">
    <cofactor evidence="7">
        <name>Mg(2+)</name>
        <dbReference type="ChEBI" id="CHEBI:18420"/>
    </cofactor>
    <text evidence="7">Binds 1 Mg(2+) ion per subunit.</text>
</comment>
<dbReference type="InterPro" id="IPR002637">
    <property type="entry name" value="RdgB/HAM1"/>
</dbReference>
<organism evidence="9 10">
    <name type="scientific">Vibrio bivalvicida</name>
    <dbReference type="NCBI Taxonomy" id="1276888"/>
    <lineage>
        <taxon>Bacteria</taxon>
        <taxon>Pseudomonadati</taxon>
        <taxon>Pseudomonadota</taxon>
        <taxon>Gammaproteobacteria</taxon>
        <taxon>Vibrionales</taxon>
        <taxon>Vibrionaceae</taxon>
        <taxon>Vibrio</taxon>
        <taxon>Vibrio oreintalis group</taxon>
    </lineage>
</organism>
<dbReference type="NCBIfam" id="TIGR00042">
    <property type="entry name" value="RdgB/HAM1 family non-canonical purine NTP pyrophosphatase"/>
    <property type="match status" value="1"/>
</dbReference>
<evidence type="ECO:0000256" key="8">
    <source>
        <dbReference type="RuleBase" id="RU003781"/>
    </source>
</evidence>
<evidence type="ECO:0000313" key="9">
    <source>
        <dbReference type="EMBL" id="MEZ8211574.1"/>
    </source>
</evidence>
<evidence type="ECO:0000256" key="3">
    <source>
        <dbReference type="ARBA" id="ARBA00022741"/>
    </source>
</evidence>
<dbReference type="HAMAP" id="MF_01405">
    <property type="entry name" value="Non_canon_purine_NTPase"/>
    <property type="match status" value="1"/>
</dbReference>
<dbReference type="Pfam" id="PF01725">
    <property type="entry name" value="Ham1p_like"/>
    <property type="match status" value="1"/>
</dbReference>
<evidence type="ECO:0000256" key="5">
    <source>
        <dbReference type="ARBA" id="ARBA00022842"/>
    </source>
</evidence>
<dbReference type="SUPFAM" id="SSF52972">
    <property type="entry name" value="ITPase-like"/>
    <property type="match status" value="1"/>
</dbReference>
<comment type="caution">
    <text evidence="7">Lacks conserved residue(s) required for the propagation of feature annotation.</text>
</comment>
<dbReference type="Gene3D" id="3.90.950.10">
    <property type="match status" value="1"/>
</dbReference>
<dbReference type="PANTHER" id="PTHR11067:SF9">
    <property type="entry name" value="INOSINE TRIPHOSPHATE PYROPHOSPHATASE"/>
    <property type="match status" value="1"/>
</dbReference>
<name>A0ABV4MPS6_9VIBR</name>
<sequence>MKSNKIVLATGNQGKVREMADLLSDFGFDVVAQSEFNVSEVAETGTTFIENAIIKARHAAKETGLAAIADDSGLEVDFLKGAPGIYSARYAGEDASDQQNLEKLLQAMKDVPEEQRSARFHCVLVLMRHENDPTPIVCHGKWEGRILTQAHGENGFGYDPVFFVPEDNCASAELEPARKKQLSHRGKALKQLFATLSEQAF</sequence>
<comment type="catalytic activity">
    <reaction evidence="7">
        <text>ITP + H2O = IMP + diphosphate + H(+)</text>
        <dbReference type="Rhea" id="RHEA:29399"/>
        <dbReference type="ChEBI" id="CHEBI:15377"/>
        <dbReference type="ChEBI" id="CHEBI:15378"/>
        <dbReference type="ChEBI" id="CHEBI:33019"/>
        <dbReference type="ChEBI" id="CHEBI:58053"/>
        <dbReference type="ChEBI" id="CHEBI:61402"/>
        <dbReference type="EC" id="3.6.1.66"/>
    </reaction>
</comment>
<feature type="binding site" evidence="7">
    <location>
        <begin position="10"/>
        <end position="15"/>
    </location>
    <ligand>
        <name>substrate</name>
    </ligand>
</feature>
<reference evidence="9 10" key="1">
    <citation type="submission" date="2024-06" db="EMBL/GenBank/DDBJ databases">
        <authorList>
            <person name="Steensen K."/>
            <person name="Seneca J."/>
            <person name="Bartlau N."/>
            <person name="Yu A.X."/>
            <person name="Polz M.F."/>
        </authorList>
    </citation>
    <scope>NUCLEOTIDE SEQUENCE [LARGE SCALE GENOMIC DNA]</scope>
    <source>
        <strain evidence="9 10">1F146</strain>
    </source>
</reference>
<evidence type="ECO:0000256" key="1">
    <source>
        <dbReference type="ARBA" id="ARBA00008023"/>
    </source>
</evidence>
<feature type="binding site" evidence="7">
    <location>
        <position position="71"/>
    </location>
    <ligand>
        <name>Mg(2+)</name>
        <dbReference type="ChEBI" id="CHEBI:18420"/>
    </ligand>
</feature>
<keyword evidence="10" id="KW-1185">Reference proteome</keyword>
<dbReference type="GO" id="GO:0036220">
    <property type="term" value="F:ITP diphosphatase activity"/>
    <property type="evidence" value="ECO:0007669"/>
    <property type="project" value="UniProtKB-EC"/>
</dbReference>
<feature type="active site" description="Proton acceptor" evidence="7">
    <location>
        <position position="71"/>
    </location>
</feature>
<comment type="catalytic activity">
    <reaction evidence="7">
        <text>dITP + H2O = dIMP + diphosphate + H(+)</text>
        <dbReference type="Rhea" id="RHEA:28342"/>
        <dbReference type="ChEBI" id="CHEBI:15377"/>
        <dbReference type="ChEBI" id="CHEBI:15378"/>
        <dbReference type="ChEBI" id="CHEBI:33019"/>
        <dbReference type="ChEBI" id="CHEBI:61194"/>
        <dbReference type="ChEBI" id="CHEBI:61382"/>
        <dbReference type="EC" id="3.6.1.66"/>
    </reaction>
</comment>
<dbReference type="EC" id="3.6.1.66" evidence="7"/>
<dbReference type="NCBIfam" id="NF011397">
    <property type="entry name" value="PRK14822.1"/>
    <property type="match status" value="1"/>
</dbReference>
<proteinExistence type="inferred from homology"/>
<dbReference type="CDD" id="cd00515">
    <property type="entry name" value="HAM1"/>
    <property type="match status" value="1"/>
</dbReference>
<feature type="binding site" evidence="7">
    <location>
        <begin position="184"/>
        <end position="185"/>
    </location>
    <ligand>
        <name>substrate</name>
    </ligand>
</feature>
<feature type="binding site" evidence="7">
    <location>
        <position position="179"/>
    </location>
    <ligand>
        <name>substrate</name>
    </ligand>
</feature>
<gene>
    <name evidence="9" type="ORF">ACED39_22695</name>
</gene>
<keyword evidence="5 7" id="KW-0460">Magnesium</keyword>
<feature type="binding site" evidence="7">
    <location>
        <begin position="156"/>
        <end position="159"/>
    </location>
    <ligand>
        <name>substrate</name>
    </ligand>
</feature>
<comment type="caution">
    <text evidence="9">The sequence shown here is derived from an EMBL/GenBank/DDBJ whole genome shotgun (WGS) entry which is preliminary data.</text>
</comment>